<evidence type="ECO:0000256" key="3">
    <source>
        <dbReference type="ARBA" id="ARBA00023002"/>
    </source>
</evidence>
<dbReference type="Gene3D" id="3.40.50.720">
    <property type="entry name" value="NAD(P)-binding Rossmann-like Domain"/>
    <property type="match status" value="2"/>
</dbReference>
<keyword evidence="4 5" id="KW-0520">NAD</keyword>
<dbReference type="HAMAP" id="MF_03210">
    <property type="entry name" value="Formate_dehydrogenase"/>
    <property type="match status" value="1"/>
</dbReference>
<feature type="binding site" evidence="5">
    <location>
        <begin position="246"/>
        <end position="250"/>
    </location>
    <ligand>
        <name>NAD(+)</name>
        <dbReference type="ChEBI" id="CHEBI:57540"/>
    </ligand>
</feature>
<comment type="subcellular location">
    <subcellularLocation>
        <location evidence="5">Cytoplasm</location>
    </subcellularLocation>
</comment>
<dbReference type="Pfam" id="PF00389">
    <property type="entry name" value="2-Hacid_dh"/>
    <property type="match status" value="1"/>
</dbReference>
<dbReference type="OrthoDB" id="418179at2759"/>
<gene>
    <name evidence="8" type="ORF">BT96DRAFT_1022453</name>
</gene>
<evidence type="ECO:0000259" key="6">
    <source>
        <dbReference type="Pfam" id="PF00389"/>
    </source>
</evidence>
<feature type="binding site" evidence="5">
    <location>
        <position position="272"/>
    </location>
    <ligand>
        <name>NAD(+)</name>
        <dbReference type="ChEBI" id="CHEBI:57540"/>
    </ligand>
</feature>
<dbReference type="PROSITE" id="PS00065">
    <property type="entry name" value="D_2_HYDROXYACID_DH_1"/>
    <property type="match status" value="1"/>
</dbReference>
<dbReference type="GO" id="GO:0005829">
    <property type="term" value="C:cytosol"/>
    <property type="evidence" value="ECO:0007669"/>
    <property type="project" value="TreeGrafter"/>
</dbReference>
<dbReference type="FunFam" id="3.40.50.720:FF:000057">
    <property type="entry name" value="Formate dehydrogenase"/>
    <property type="match status" value="1"/>
</dbReference>
<evidence type="ECO:0000256" key="1">
    <source>
        <dbReference type="ARBA" id="ARBA00000455"/>
    </source>
</evidence>
<keyword evidence="5" id="KW-0963">Cytoplasm</keyword>
<dbReference type="GO" id="GO:0051287">
    <property type="term" value="F:NAD binding"/>
    <property type="evidence" value="ECO:0007669"/>
    <property type="project" value="InterPro"/>
</dbReference>
<dbReference type="PROSITE" id="PS00670">
    <property type="entry name" value="D_2_HYDROXYACID_DH_2"/>
    <property type="match status" value="1"/>
</dbReference>
<feature type="binding site" evidence="5">
    <location>
        <position position="211"/>
    </location>
    <ligand>
        <name>NAD(+)</name>
        <dbReference type="ChEBI" id="CHEBI:57540"/>
    </ligand>
</feature>
<feature type="domain" description="D-isomer specific 2-hydroxyacid dehydrogenase NAD-binding" evidence="7">
    <location>
        <begin position="145"/>
        <end position="328"/>
    </location>
</feature>
<comment type="function">
    <text evidence="5">Catalyzes the NAD(+)-dependent oxidation of formate to carbon dioxide. Formate oxidation is the final step in the methanol oxidation pathway in methylotrophic microorganisms. Has a role in the detoxification of exogenous formate in non-methylotrophic organisms.</text>
</comment>
<sequence>MKVLAILYTGARAAVQEPRLLGTVENKLGLEKWLASRGHELIGTFNVLLPILSMPDEWLLVSSDKEGPNSDFQKHLVDAEVLITTPFHPGYLTRDLMEKAKNLRLCVTAGVGSDHIDLNAAIDNKVQVLEVTGSNVTSVAEHVVMDILALVRNFIPAHEMIERGDWQVSDIARNAFDLEGKVVGTIGAGRIGYRVLQRLLPFDCKELLYYDYATLPKEAEQAVKARRVEDIEEFVSECDVVTVNAPLHEGTRGLINEKLLSKFKPGAWLVNTARGAICDQDAVASALKSGQLRGYAGDVWNVQPAPADHPWRTMKNPLGGGNGMTPHYSGTTIDAQARYAAGTKSILENYFDGKEQEPANVIVGDGAWATKAYGQR</sequence>
<dbReference type="Pfam" id="PF02826">
    <property type="entry name" value="2-Hacid_dh_C"/>
    <property type="match status" value="1"/>
</dbReference>
<dbReference type="InterPro" id="IPR029753">
    <property type="entry name" value="D-isomer_DH_CS"/>
</dbReference>
<feature type="binding site" evidence="5">
    <location>
        <position position="298"/>
    </location>
    <ligand>
        <name>NAD(+)</name>
        <dbReference type="ChEBI" id="CHEBI:57540"/>
    </ligand>
</feature>
<feature type="binding site" evidence="5">
    <location>
        <begin position="190"/>
        <end position="191"/>
    </location>
    <ligand>
        <name>NAD(+)</name>
        <dbReference type="ChEBI" id="CHEBI:57540"/>
    </ligand>
</feature>
<dbReference type="PROSITE" id="PS00671">
    <property type="entry name" value="D_2_HYDROXYACID_DH_3"/>
    <property type="match status" value="1"/>
</dbReference>
<evidence type="ECO:0000313" key="8">
    <source>
        <dbReference type="EMBL" id="KAE9394570.1"/>
    </source>
</evidence>
<feature type="binding site" evidence="5">
    <location>
        <position position="111"/>
    </location>
    <ligand>
        <name>substrate</name>
    </ligand>
</feature>
<dbReference type="PANTHER" id="PTHR42938">
    <property type="entry name" value="FORMATE DEHYDROGENASE 1"/>
    <property type="match status" value="1"/>
</dbReference>
<comment type="subunit">
    <text evidence="5">Homodimer.</text>
</comment>
<evidence type="ECO:0000256" key="4">
    <source>
        <dbReference type="ARBA" id="ARBA00023027"/>
    </source>
</evidence>
<keyword evidence="3 5" id="KW-0560">Oxidoreductase</keyword>
<dbReference type="InterPro" id="IPR033689">
    <property type="entry name" value="FDH_NAD-dep"/>
</dbReference>
<dbReference type="GO" id="GO:0016616">
    <property type="term" value="F:oxidoreductase activity, acting on the CH-OH group of donors, NAD or NADP as acceptor"/>
    <property type="evidence" value="ECO:0007669"/>
    <property type="project" value="InterPro"/>
</dbReference>
<evidence type="ECO:0000256" key="5">
    <source>
        <dbReference type="HAMAP-Rule" id="MF_03210"/>
    </source>
</evidence>
<feature type="binding site" evidence="5">
    <location>
        <begin position="327"/>
        <end position="330"/>
    </location>
    <ligand>
        <name>NAD(+)</name>
        <dbReference type="ChEBI" id="CHEBI:57540"/>
    </ligand>
</feature>
<feature type="domain" description="D-isomer specific 2-hydroxyacid dehydrogenase catalytic" evidence="6">
    <location>
        <begin position="66"/>
        <end position="357"/>
    </location>
</feature>
<dbReference type="PANTHER" id="PTHR42938:SF9">
    <property type="entry name" value="FORMATE DEHYDROGENASE 1"/>
    <property type="match status" value="1"/>
</dbReference>
<dbReference type="InterPro" id="IPR006139">
    <property type="entry name" value="D-isomer_2_OHA_DH_cat_dom"/>
</dbReference>
<feature type="binding site" evidence="5">
    <location>
        <position position="135"/>
    </location>
    <ligand>
        <name>substrate</name>
    </ligand>
</feature>
<dbReference type="AlphaFoldDB" id="A0A6A4H9Z7"/>
<dbReference type="SUPFAM" id="SSF51735">
    <property type="entry name" value="NAD(P)-binding Rossmann-fold domains"/>
    <property type="match status" value="1"/>
</dbReference>
<feature type="site" description="Important for catalytic activity" evidence="5">
    <location>
        <position position="327"/>
    </location>
</feature>
<dbReference type="GO" id="GO:0008863">
    <property type="term" value="F:formate dehydrogenase (NAD+) activity"/>
    <property type="evidence" value="ECO:0007669"/>
    <property type="project" value="UniProtKB-UniRule"/>
</dbReference>
<evidence type="ECO:0000259" key="7">
    <source>
        <dbReference type="Pfam" id="PF02826"/>
    </source>
</evidence>
<feature type="site" description="Important for catalytic activity" evidence="5">
    <location>
        <position position="274"/>
    </location>
</feature>
<dbReference type="NCBIfam" id="NF005750">
    <property type="entry name" value="PRK07574.1"/>
    <property type="match status" value="1"/>
</dbReference>
<comment type="catalytic activity">
    <reaction evidence="1 5">
        <text>formate + NAD(+) = CO2 + NADH</text>
        <dbReference type="Rhea" id="RHEA:15985"/>
        <dbReference type="ChEBI" id="CHEBI:15740"/>
        <dbReference type="ChEBI" id="CHEBI:16526"/>
        <dbReference type="ChEBI" id="CHEBI:57540"/>
        <dbReference type="ChEBI" id="CHEBI:57945"/>
        <dbReference type="EC" id="1.17.1.9"/>
    </reaction>
</comment>
<protein>
    <recommendedName>
        <fullName evidence="2 5">Formate dehydrogenase</fullName>
        <shortName evidence="5">FDH</shortName>
        <ecNumber evidence="2 5">1.17.1.9</ecNumber>
    </recommendedName>
    <alternativeName>
        <fullName evidence="5">NAD-dependent formate dehydrogenase</fullName>
    </alternativeName>
</protein>
<dbReference type="GO" id="GO:0042183">
    <property type="term" value="P:formate catabolic process"/>
    <property type="evidence" value="ECO:0007669"/>
    <property type="project" value="UniProtKB-UniRule"/>
</dbReference>
<comment type="similarity">
    <text evidence="5">Belongs to the D-isomer specific 2-hydroxyacid dehydrogenase family. FDH subfamily.</text>
</comment>
<keyword evidence="9" id="KW-1185">Reference proteome</keyword>
<evidence type="ECO:0000313" key="9">
    <source>
        <dbReference type="Proteomes" id="UP000799118"/>
    </source>
</evidence>
<proteinExistence type="inferred from homology"/>
<dbReference type="InterPro" id="IPR036291">
    <property type="entry name" value="NAD(P)-bd_dom_sf"/>
</dbReference>
<reference evidence="8" key="1">
    <citation type="journal article" date="2019" name="Environ. Microbiol.">
        <title>Fungal ecological strategies reflected in gene transcription - a case study of two litter decomposers.</title>
        <authorList>
            <person name="Barbi F."/>
            <person name="Kohler A."/>
            <person name="Barry K."/>
            <person name="Baskaran P."/>
            <person name="Daum C."/>
            <person name="Fauchery L."/>
            <person name="Ihrmark K."/>
            <person name="Kuo A."/>
            <person name="LaButti K."/>
            <person name="Lipzen A."/>
            <person name="Morin E."/>
            <person name="Grigoriev I.V."/>
            <person name="Henrissat B."/>
            <person name="Lindahl B."/>
            <person name="Martin F."/>
        </authorList>
    </citation>
    <scope>NUCLEOTIDE SEQUENCE</scope>
    <source>
        <strain evidence="8">JB14</strain>
    </source>
</reference>
<evidence type="ECO:0000256" key="2">
    <source>
        <dbReference type="ARBA" id="ARBA00013128"/>
    </source>
</evidence>
<dbReference type="InterPro" id="IPR006140">
    <property type="entry name" value="D-isomer_DH_NAD-bd"/>
</dbReference>
<dbReference type="Proteomes" id="UP000799118">
    <property type="component" value="Unassembled WGS sequence"/>
</dbReference>
<name>A0A6A4H9Z7_9AGAR</name>
<dbReference type="EMBL" id="ML769547">
    <property type="protein sequence ID" value="KAE9394570.1"/>
    <property type="molecule type" value="Genomic_DNA"/>
</dbReference>
<dbReference type="InterPro" id="IPR029752">
    <property type="entry name" value="D-isomer_DH_CS1"/>
</dbReference>
<dbReference type="CDD" id="cd05302">
    <property type="entry name" value="FDH"/>
    <property type="match status" value="1"/>
</dbReference>
<organism evidence="8 9">
    <name type="scientific">Gymnopus androsaceus JB14</name>
    <dbReference type="NCBI Taxonomy" id="1447944"/>
    <lineage>
        <taxon>Eukaryota</taxon>
        <taxon>Fungi</taxon>
        <taxon>Dikarya</taxon>
        <taxon>Basidiomycota</taxon>
        <taxon>Agaricomycotina</taxon>
        <taxon>Agaricomycetes</taxon>
        <taxon>Agaricomycetidae</taxon>
        <taxon>Agaricales</taxon>
        <taxon>Marasmiineae</taxon>
        <taxon>Omphalotaceae</taxon>
        <taxon>Gymnopus</taxon>
    </lineage>
</organism>
<comment type="caution">
    <text evidence="5">Lacks conserved residue(s) required for the propagation of feature annotation.</text>
</comment>
<accession>A0A6A4H9Z7</accession>
<dbReference type="SUPFAM" id="SSF52283">
    <property type="entry name" value="Formate/glycerate dehydrogenase catalytic domain-like"/>
    <property type="match status" value="1"/>
</dbReference>
<dbReference type="EC" id="1.17.1.9" evidence="2 5"/>